<protein>
    <submittedName>
        <fullName evidence="1">Uncharacterized protein</fullName>
    </submittedName>
</protein>
<comment type="caution">
    <text evidence="1">The sequence shown here is derived from an EMBL/GenBank/DDBJ whole genome shotgun (WGS) entry which is preliminary data.</text>
</comment>
<keyword evidence="2" id="KW-1185">Reference proteome</keyword>
<dbReference type="EMBL" id="JARIHO010000025">
    <property type="protein sequence ID" value="KAJ7342356.1"/>
    <property type="molecule type" value="Genomic_DNA"/>
</dbReference>
<reference evidence="1" key="1">
    <citation type="submission" date="2023-03" db="EMBL/GenBank/DDBJ databases">
        <title>Massive genome expansion in bonnet fungi (Mycena s.s.) driven by repeated elements and novel gene families across ecological guilds.</title>
        <authorList>
            <consortium name="Lawrence Berkeley National Laboratory"/>
            <person name="Harder C.B."/>
            <person name="Miyauchi S."/>
            <person name="Viragh M."/>
            <person name="Kuo A."/>
            <person name="Thoen E."/>
            <person name="Andreopoulos B."/>
            <person name="Lu D."/>
            <person name="Skrede I."/>
            <person name="Drula E."/>
            <person name="Henrissat B."/>
            <person name="Morin E."/>
            <person name="Kohler A."/>
            <person name="Barry K."/>
            <person name="LaButti K."/>
            <person name="Morin E."/>
            <person name="Salamov A."/>
            <person name="Lipzen A."/>
            <person name="Mereny Z."/>
            <person name="Hegedus B."/>
            <person name="Baldrian P."/>
            <person name="Stursova M."/>
            <person name="Weitz H."/>
            <person name="Taylor A."/>
            <person name="Grigoriev I.V."/>
            <person name="Nagy L.G."/>
            <person name="Martin F."/>
            <person name="Kauserud H."/>
        </authorList>
    </citation>
    <scope>NUCLEOTIDE SEQUENCE</scope>
    <source>
        <strain evidence="1">CBHHK002</strain>
    </source>
</reference>
<feature type="non-terminal residue" evidence="1">
    <location>
        <position position="1"/>
    </location>
</feature>
<dbReference type="Proteomes" id="UP001218218">
    <property type="component" value="Unassembled WGS sequence"/>
</dbReference>
<feature type="non-terminal residue" evidence="1">
    <location>
        <position position="180"/>
    </location>
</feature>
<organism evidence="1 2">
    <name type="scientific">Mycena albidolilacea</name>
    <dbReference type="NCBI Taxonomy" id="1033008"/>
    <lineage>
        <taxon>Eukaryota</taxon>
        <taxon>Fungi</taxon>
        <taxon>Dikarya</taxon>
        <taxon>Basidiomycota</taxon>
        <taxon>Agaricomycotina</taxon>
        <taxon>Agaricomycetes</taxon>
        <taxon>Agaricomycetidae</taxon>
        <taxon>Agaricales</taxon>
        <taxon>Marasmiineae</taxon>
        <taxon>Mycenaceae</taxon>
        <taxon>Mycena</taxon>
    </lineage>
</organism>
<sequence>VHSFLIPYNNRCAALAVRIHTFNAATRDFFILHGDNLEEMGDIIAIEKSLNIKGHISFCPCRSCEIRGTHDKTCKEKLYYVPLTWPNGRSWDPKDLPLRSQEKFDAAMQKFDEISATIVDANEAAKTMDDLAMFHGMKGLPALQHVGPLNYRKSRPRDAMHLFFENIVPNLVKLWSGKFK</sequence>
<proteinExistence type="predicted"/>
<gene>
    <name evidence="1" type="ORF">DFH08DRAFT_632744</name>
</gene>
<dbReference type="AlphaFoldDB" id="A0AAD6ZVC7"/>
<accession>A0AAD6ZVC7</accession>
<evidence type="ECO:0000313" key="2">
    <source>
        <dbReference type="Proteomes" id="UP001218218"/>
    </source>
</evidence>
<evidence type="ECO:0000313" key="1">
    <source>
        <dbReference type="EMBL" id="KAJ7342356.1"/>
    </source>
</evidence>
<name>A0AAD6ZVC7_9AGAR</name>